<evidence type="ECO:0000256" key="2">
    <source>
        <dbReference type="ARBA" id="ARBA00022741"/>
    </source>
</evidence>
<comment type="similarity">
    <text evidence="1">Belongs to the TRAFAC class TrmE-Era-EngA-EngB-Septin-like GTPase superfamily. AIG1/Toc34/Toc159-like paraseptin GTPase family. IAN subfamily.</text>
</comment>
<keyword evidence="5" id="KW-1185">Reference proteome</keyword>
<dbReference type="InterPro" id="IPR027417">
    <property type="entry name" value="P-loop_NTPase"/>
</dbReference>
<evidence type="ECO:0000259" key="3">
    <source>
        <dbReference type="Pfam" id="PF04548"/>
    </source>
</evidence>
<reference evidence="4" key="3">
    <citation type="submission" date="2025-09" db="UniProtKB">
        <authorList>
            <consortium name="Ensembl"/>
        </authorList>
    </citation>
    <scope>IDENTIFICATION</scope>
</reference>
<name>A0A7N5P3S5_AILME</name>
<proteinExistence type="inferred from homology"/>
<dbReference type="Proteomes" id="UP000008912">
    <property type="component" value="Unassembled WGS sequence"/>
</dbReference>
<evidence type="ECO:0000256" key="1">
    <source>
        <dbReference type="ARBA" id="ARBA00008535"/>
    </source>
</evidence>
<dbReference type="Pfam" id="PF04548">
    <property type="entry name" value="AIG1"/>
    <property type="match status" value="1"/>
</dbReference>
<evidence type="ECO:0000313" key="4">
    <source>
        <dbReference type="Ensembl" id="ENSAMEP00000031017.1"/>
    </source>
</evidence>
<reference evidence="4 5" key="1">
    <citation type="journal article" date="2010" name="Nature">
        <title>The sequence and de novo assembly of the giant panda genome.</title>
        <authorList>
            <person name="Li R."/>
            <person name="Fan W."/>
            <person name="Tian G."/>
            <person name="Zhu H."/>
            <person name="He L."/>
            <person name="Cai J."/>
            <person name="Huang Q."/>
            <person name="Cai Q."/>
            <person name="Li B."/>
            <person name="Bai Y."/>
            <person name="Zhang Z."/>
            <person name="Zhang Y."/>
            <person name="Wang W."/>
            <person name="Li J."/>
            <person name="Wei F."/>
            <person name="Li H."/>
            <person name="Jian M."/>
            <person name="Li J."/>
            <person name="Zhang Z."/>
            <person name="Nielsen R."/>
            <person name="Li D."/>
            <person name="Gu W."/>
            <person name="Yang Z."/>
            <person name="Xuan Z."/>
            <person name="Ryder O.A."/>
            <person name="Leung F.C."/>
            <person name="Zhou Y."/>
            <person name="Cao J."/>
            <person name="Sun X."/>
            <person name="Fu Y."/>
            <person name="Fang X."/>
            <person name="Guo X."/>
            <person name="Wang B."/>
            <person name="Hou R."/>
            <person name="Shen F."/>
            <person name="Mu B."/>
            <person name="Ni P."/>
            <person name="Lin R."/>
            <person name="Qian W."/>
            <person name="Wang G."/>
            <person name="Yu C."/>
            <person name="Nie W."/>
            <person name="Wang J."/>
            <person name="Wu Z."/>
            <person name="Liang H."/>
            <person name="Min J."/>
            <person name="Wu Q."/>
            <person name="Cheng S."/>
            <person name="Ruan J."/>
            <person name="Wang M."/>
            <person name="Shi Z."/>
            <person name="Wen M."/>
            <person name="Liu B."/>
            <person name="Ren X."/>
            <person name="Zheng H."/>
            <person name="Dong D."/>
            <person name="Cook K."/>
            <person name="Shan G."/>
            <person name="Zhang H."/>
            <person name="Kosiol C."/>
            <person name="Xie X."/>
            <person name="Lu Z."/>
            <person name="Zheng H."/>
            <person name="Li Y."/>
            <person name="Steiner C.C."/>
            <person name="Lam T.T."/>
            <person name="Lin S."/>
            <person name="Zhang Q."/>
            <person name="Li G."/>
            <person name="Tian J."/>
            <person name="Gong T."/>
            <person name="Liu H."/>
            <person name="Zhang D."/>
            <person name="Fang L."/>
            <person name="Ye C."/>
            <person name="Zhang J."/>
            <person name="Hu W."/>
            <person name="Xu A."/>
            <person name="Ren Y."/>
            <person name="Zhang G."/>
            <person name="Bruford M.W."/>
            <person name="Li Q."/>
            <person name="Ma L."/>
            <person name="Guo Y."/>
            <person name="An N."/>
            <person name="Hu Y."/>
            <person name="Zheng Y."/>
            <person name="Shi Y."/>
            <person name="Li Z."/>
            <person name="Liu Q."/>
            <person name="Chen Y."/>
            <person name="Zhao J."/>
            <person name="Qu N."/>
            <person name="Zhao S."/>
            <person name="Tian F."/>
            <person name="Wang X."/>
            <person name="Wang H."/>
            <person name="Xu L."/>
            <person name="Liu X."/>
            <person name="Vinar T."/>
            <person name="Wang Y."/>
            <person name="Lam T.W."/>
            <person name="Yiu S.M."/>
            <person name="Liu S."/>
            <person name="Zhang H."/>
            <person name="Li D."/>
            <person name="Huang Y."/>
            <person name="Wang X."/>
            <person name="Yang G."/>
            <person name="Jiang Z."/>
            <person name="Wang J."/>
            <person name="Qin N."/>
            <person name="Li L."/>
            <person name="Li J."/>
            <person name="Bolund L."/>
            <person name="Kristiansen K."/>
            <person name="Wong G.K."/>
            <person name="Olson M."/>
            <person name="Zhang X."/>
            <person name="Li S."/>
            <person name="Yang H."/>
            <person name="Wang J."/>
            <person name="Wang J."/>
        </authorList>
    </citation>
    <scope>NUCLEOTIDE SEQUENCE [LARGE SCALE GENOMIC DNA]</scope>
</reference>
<dbReference type="AlphaFoldDB" id="A0A7N5P3S5"/>
<protein>
    <recommendedName>
        <fullName evidence="3">AIG1-type G domain-containing protein</fullName>
    </recommendedName>
</protein>
<accession>A0A7N5P3S5</accession>
<dbReference type="GO" id="GO:0005525">
    <property type="term" value="F:GTP binding"/>
    <property type="evidence" value="ECO:0007669"/>
    <property type="project" value="InterPro"/>
</dbReference>
<sequence length="89" mass="9600">EVIAVEGALVLPLQPPHHSHQLGQLLPLIVLVGKTGTGKSATGNSILCQRYCGFNNRATGEEQREQLAQLMALVMKGDAHPHLHPCETE</sequence>
<dbReference type="InterPro" id="IPR006703">
    <property type="entry name" value="G_AIG1"/>
</dbReference>
<feature type="domain" description="AIG1-type G" evidence="3">
    <location>
        <begin position="29"/>
        <end position="49"/>
    </location>
</feature>
<dbReference type="Gene3D" id="3.40.50.300">
    <property type="entry name" value="P-loop containing nucleotide triphosphate hydrolases"/>
    <property type="match status" value="1"/>
</dbReference>
<organism evidence="4 5">
    <name type="scientific">Ailuropoda melanoleuca</name>
    <name type="common">Giant panda</name>
    <dbReference type="NCBI Taxonomy" id="9646"/>
    <lineage>
        <taxon>Eukaryota</taxon>
        <taxon>Metazoa</taxon>
        <taxon>Chordata</taxon>
        <taxon>Craniata</taxon>
        <taxon>Vertebrata</taxon>
        <taxon>Euteleostomi</taxon>
        <taxon>Mammalia</taxon>
        <taxon>Eutheria</taxon>
        <taxon>Laurasiatheria</taxon>
        <taxon>Carnivora</taxon>
        <taxon>Caniformia</taxon>
        <taxon>Ursidae</taxon>
        <taxon>Ailuropoda</taxon>
    </lineage>
</organism>
<keyword evidence="2" id="KW-0547">Nucleotide-binding</keyword>
<evidence type="ECO:0000313" key="5">
    <source>
        <dbReference type="Proteomes" id="UP000008912"/>
    </source>
</evidence>
<dbReference type="GeneTree" id="ENSGT00940000154844"/>
<dbReference type="Ensembl" id="ENSAMET00000037888.1">
    <property type="protein sequence ID" value="ENSAMEP00000031017.1"/>
    <property type="gene ID" value="ENSAMEG00000026908.1"/>
</dbReference>
<reference evidence="4" key="2">
    <citation type="submission" date="2025-08" db="UniProtKB">
        <authorList>
            <consortium name="Ensembl"/>
        </authorList>
    </citation>
    <scope>IDENTIFICATION</scope>
</reference>